<dbReference type="OrthoDB" id="799684at2"/>
<feature type="signal peptide" evidence="1">
    <location>
        <begin position="1"/>
        <end position="19"/>
    </location>
</feature>
<protein>
    <submittedName>
        <fullName evidence="2">Uncharacterized protein</fullName>
    </submittedName>
</protein>
<dbReference type="EMBL" id="QKTW01000012">
    <property type="protein sequence ID" value="PZF73477.1"/>
    <property type="molecule type" value="Genomic_DNA"/>
</dbReference>
<keyword evidence="1" id="KW-0732">Signal</keyword>
<proteinExistence type="predicted"/>
<organism evidence="2 3">
    <name type="scientific">Taibaiella soli</name>
    <dbReference type="NCBI Taxonomy" id="1649169"/>
    <lineage>
        <taxon>Bacteria</taxon>
        <taxon>Pseudomonadati</taxon>
        <taxon>Bacteroidota</taxon>
        <taxon>Chitinophagia</taxon>
        <taxon>Chitinophagales</taxon>
        <taxon>Chitinophagaceae</taxon>
        <taxon>Taibaiella</taxon>
    </lineage>
</organism>
<sequence length="184" mass="20872">MKRFFIGLLTLSITAAAYAQQPSLQNNNIAERVVWDTQETGKGMLMYVDVPFSDAGKTDYITLVVSKVKGNLRPEFFSFMVPKNANKDKGITICFAKSVTKYGRKELQPDRITNSHLVFESCEQGACKGRVTNGYTFNDQSQRTDVYQNFLSYDYLSVYFTKPDGSQMTVSLPLSSFREQYGRL</sequence>
<evidence type="ECO:0000313" key="2">
    <source>
        <dbReference type="EMBL" id="PZF73477.1"/>
    </source>
</evidence>
<gene>
    <name evidence="2" type="ORF">DN068_08045</name>
</gene>
<comment type="caution">
    <text evidence="2">The sequence shown here is derived from an EMBL/GenBank/DDBJ whole genome shotgun (WGS) entry which is preliminary data.</text>
</comment>
<accession>A0A2W2BC59</accession>
<feature type="chain" id="PRO_5015997314" evidence="1">
    <location>
        <begin position="20"/>
        <end position="184"/>
    </location>
</feature>
<reference evidence="2 3" key="1">
    <citation type="submission" date="2018-06" db="EMBL/GenBank/DDBJ databases">
        <title>Mucibacter soli gen. nov., sp. nov., a new member of the family Chitinophagaceae producing mucin.</title>
        <authorList>
            <person name="Kim M.-K."/>
            <person name="Park S."/>
            <person name="Kim T.-S."/>
            <person name="Joung Y."/>
            <person name="Han J.-H."/>
            <person name="Kim S.B."/>
        </authorList>
    </citation>
    <scope>NUCLEOTIDE SEQUENCE [LARGE SCALE GENOMIC DNA]</scope>
    <source>
        <strain evidence="2 3">R1-15</strain>
    </source>
</reference>
<evidence type="ECO:0000313" key="3">
    <source>
        <dbReference type="Proteomes" id="UP000248745"/>
    </source>
</evidence>
<dbReference type="Proteomes" id="UP000248745">
    <property type="component" value="Unassembled WGS sequence"/>
</dbReference>
<keyword evidence="3" id="KW-1185">Reference proteome</keyword>
<dbReference type="AlphaFoldDB" id="A0A2W2BC59"/>
<name>A0A2W2BC59_9BACT</name>
<evidence type="ECO:0000256" key="1">
    <source>
        <dbReference type="SAM" id="SignalP"/>
    </source>
</evidence>
<dbReference type="RefSeq" id="WP_110998396.1">
    <property type="nucleotide sequence ID" value="NZ_QKTW01000012.1"/>
</dbReference>